<protein>
    <submittedName>
        <fullName evidence="2">Uncharacterized protein</fullName>
    </submittedName>
</protein>
<sequence>MQAGDVASADRTPMAAHSMLPHHRPHAPRYDAIICAGTEQTCRDNVPRGWQMRIYGQIGWVLPPSGYRPGDPD</sequence>
<reference evidence="2" key="1">
    <citation type="submission" date="2021-01" db="EMBL/GenBank/DDBJ databases">
        <title>Whole genome shotgun sequence of Planosporangium mesophilum NBRC 109066.</title>
        <authorList>
            <person name="Komaki H."/>
            <person name="Tamura T."/>
        </authorList>
    </citation>
    <scope>NUCLEOTIDE SEQUENCE</scope>
    <source>
        <strain evidence="2">NBRC 109066</strain>
    </source>
</reference>
<proteinExistence type="predicted"/>
<organism evidence="2 3">
    <name type="scientific">Planosporangium mesophilum</name>
    <dbReference type="NCBI Taxonomy" id="689768"/>
    <lineage>
        <taxon>Bacteria</taxon>
        <taxon>Bacillati</taxon>
        <taxon>Actinomycetota</taxon>
        <taxon>Actinomycetes</taxon>
        <taxon>Micromonosporales</taxon>
        <taxon>Micromonosporaceae</taxon>
        <taxon>Planosporangium</taxon>
    </lineage>
</organism>
<comment type="caution">
    <text evidence="2">The sequence shown here is derived from an EMBL/GenBank/DDBJ whole genome shotgun (WGS) entry which is preliminary data.</text>
</comment>
<keyword evidence="3" id="KW-1185">Reference proteome</keyword>
<gene>
    <name evidence="2" type="ORF">Pme01_02240</name>
</gene>
<name>A0A8J3T778_9ACTN</name>
<dbReference type="EMBL" id="BOON01000002">
    <property type="protein sequence ID" value="GII20627.1"/>
    <property type="molecule type" value="Genomic_DNA"/>
</dbReference>
<evidence type="ECO:0000256" key="1">
    <source>
        <dbReference type="SAM" id="MobiDB-lite"/>
    </source>
</evidence>
<dbReference type="Proteomes" id="UP000599074">
    <property type="component" value="Unassembled WGS sequence"/>
</dbReference>
<evidence type="ECO:0000313" key="2">
    <source>
        <dbReference type="EMBL" id="GII20627.1"/>
    </source>
</evidence>
<feature type="region of interest" description="Disordered" evidence="1">
    <location>
        <begin position="1"/>
        <end position="25"/>
    </location>
</feature>
<evidence type="ECO:0000313" key="3">
    <source>
        <dbReference type="Proteomes" id="UP000599074"/>
    </source>
</evidence>
<dbReference type="AlphaFoldDB" id="A0A8J3T778"/>
<accession>A0A8J3T778</accession>